<evidence type="ECO:0000256" key="4">
    <source>
        <dbReference type="ARBA" id="ARBA00022722"/>
    </source>
</evidence>
<keyword evidence="3" id="KW-0235">DNA replication</keyword>
<keyword evidence="4" id="KW-0540">Nuclease</keyword>
<dbReference type="GO" id="GO:0004519">
    <property type="term" value="F:endonuclease activity"/>
    <property type="evidence" value="ECO:0007669"/>
    <property type="project" value="UniProtKB-KW"/>
</dbReference>
<evidence type="ECO:0000313" key="8">
    <source>
        <dbReference type="EMBL" id="PHY92922.1"/>
    </source>
</evidence>
<dbReference type="AlphaFoldDB" id="A0A2G4R8R4"/>
<keyword evidence="5" id="KW-0255">Endonuclease</keyword>
<dbReference type="Pfam" id="PF05840">
    <property type="entry name" value="Phage_GPA"/>
    <property type="match status" value="1"/>
</dbReference>
<protein>
    <recommendedName>
        <fullName evidence="7">Replication gene A protein-like domain-containing protein</fullName>
    </recommendedName>
</protein>
<keyword evidence="9" id="KW-1185">Reference proteome</keyword>
<evidence type="ECO:0000256" key="1">
    <source>
        <dbReference type="ARBA" id="ARBA00003293"/>
    </source>
</evidence>
<comment type="similarity">
    <text evidence="2">Belongs to the phage GPA family.</text>
</comment>
<evidence type="ECO:0000313" key="9">
    <source>
        <dbReference type="Proteomes" id="UP000228751"/>
    </source>
</evidence>
<feature type="domain" description="Replication gene A protein-like" evidence="7">
    <location>
        <begin position="3"/>
        <end position="216"/>
    </location>
</feature>
<proteinExistence type="inferred from homology"/>
<evidence type="ECO:0000256" key="6">
    <source>
        <dbReference type="ARBA" id="ARBA00022801"/>
    </source>
</evidence>
<sequence length="496" mass="57919">QDEKKAKHWAQSAVVRIVESGEEISLYEITKKKKNARLSSIYAITSAYVAEAENAGLSAFFGTITLPPEFHPAPKSHGSRKNKNWQFKKNNCNETKNYLSDLISLFRANLKKVKEFRGMFGFKVIEFHEDGCPHTHFLFFLPPQIHDRKNLTMINSYDVVSKILNRLTGGSEDTVNKNGEDAINHRYDLKLIEKNEDDDETASPASYIMTYIKKSLEVTDADEMTYDDEAVRHKSQLSAFGLRGYSFWGGRSVKSICDRLYNMHPKNGSKLPILWLNIYENLQLSKDFWKKGTDEKNDIEAKNYKNISKEYYRKALTLLNAFPHSRQDYKIVTEYDNSVNKFLEKSEKLIGWSIVDEHEEKHFLPHRDVEVVVDAKEIEPEYKIIKIEKYQYNMPLSKANKVDSSSDDNEEKFIRVKINKPEIDRTGIRKNRMRKEITERLFNVIDEFNFIDSLKIQDIYTNKLDDIYKHCITDINYVVENTTYNNLVSLISNYPR</sequence>
<dbReference type="GO" id="GO:0006260">
    <property type="term" value="P:DNA replication"/>
    <property type="evidence" value="ECO:0007669"/>
    <property type="project" value="UniProtKB-KW"/>
</dbReference>
<dbReference type="Proteomes" id="UP000228751">
    <property type="component" value="Unassembled WGS sequence"/>
</dbReference>
<organism evidence="8 9">
    <name type="scientific">Acetobacter pomorum</name>
    <dbReference type="NCBI Taxonomy" id="65959"/>
    <lineage>
        <taxon>Bacteria</taxon>
        <taxon>Pseudomonadati</taxon>
        <taxon>Pseudomonadota</taxon>
        <taxon>Alphaproteobacteria</taxon>
        <taxon>Acetobacterales</taxon>
        <taxon>Acetobacteraceae</taxon>
        <taxon>Acetobacter</taxon>
    </lineage>
</organism>
<evidence type="ECO:0000256" key="5">
    <source>
        <dbReference type="ARBA" id="ARBA00022759"/>
    </source>
</evidence>
<evidence type="ECO:0000256" key="3">
    <source>
        <dbReference type="ARBA" id="ARBA00022705"/>
    </source>
</evidence>
<dbReference type="RefSeq" id="WP_143225609.1">
    <property type="nucleotide sequence ID" value="NZ_PEBQ01000179.1"/>
</dbReference>
<dbReference type="EMBL" id="PEBQ01000179">
    <property type="protein sequence ID" value="PHY92922.1"/>
    <property type="molecule type" value="Genomic_DNA"/>
</dbReference>
<comment type="function">
    <text evidence="1">Possible endonuclease which induces a single-strand cut and initiates DNA replication.</text>
</comment>
<feature type="non-terminal residue" evidence="8">
    <location>
        <position position="496"/>
    </location>
</feature>
<dbReference type="GO" id="GO:0016787">
    <property type="term" value="F:hydrolase activity"/>
    <property type="evidence" value="ECO:0007669"/>
    <property type="project" value="UniProtKB-KW"/>
</dbReference>
<dbReference type="OrthoDB" id="7284736at2"/>
<reference evidence="8 9" key="1">
    <citation type="submission" date="2017-10" db="EMBL/GenBank/DDBJ databases">
        <title>Genomic analysis of the genus Acetobacter.</title>
        <authorList>
            <person name="Kim K.H."/>
            <person name="Chun B.H."/>
            <person name="Son A.R."/>
            <person name="Jeon C.O."/>
        </authorList>
    </citation>
    <scope>NUCLEOTIDE SEQUENCE [LARGE SCALE GENOMIC DNA]</scope>
    <source>
        <strain evidence="8 9">LHT 2458</strain>
    </source>
</reference>
<keyword evidence="6" id="KW-0378">Hydrolase</keyword>
<accession>A0A2G4R8R4</accession>
<comment type="caution">
    <text evidence="8">The sequence shown here is derived from an EMBL/GenBank/DDBJ whole genome shotgun (WGS) entry which is preliminary data.</text>
</comment>
<feature type="non-terminal residue" evidence="8">
    <location>
        <position position="1"/>
    </location>
</feature>
<name>A0A2G4R8R4_9PROT</name>
<dbReference type="InterPro" id="IPR008766">
    <property type="entry name" value="Replication_gene_A-like"/>
</dbReference>
<gene>
    <name evidence="8" type="ORF">CSR02_14260</name>
</gene>
<evidence type="ECO:0000259" key="7">
    <source>
        <dbReference type="Pfam" id="PF05840"/>
    </source>
</evidence>
<evidence type="ECO:0000256" key="2">
    <source>
        <dbReference type="ARBA" id="ARBA00009260"/>
    </source>
</evidence>